<protein>
    <submittedName>
        <fullName evidence="3">SDR family oxidoreductase</fullName>
    </submittedName>
</protein>
<evidence type="ECO:0000256" key="1">
    <source>
        <dbReference type="ARBA" id="ARBA00006484"/>
    </source>
</evidence>
<name>A0ABX6YFI1_9MICO</name>
<dbReference type="InterPro" id="IPR002347">
    <property type="entry name" value="SDR_fam"/>
</dbReference>
<evidence type="ECO:0000256" key="2">
    <source>
        <dbReference type="ARBA" id="ARBA00023002"/>
    </source>
</evidence>
<dbReference type="PRINTS" id="PR00081">
    <property type="entry name" value="GDHRDH"/>
</dbReference>
<keyword evidence="2" id="KW-0560">Oxidoreductase</keyword>
<dbReference type="Pfam" id="PF00106">
    <property type="entry name" value="adh_short"/>
    <property type="match status" value="1"/>
</dbReference>
<comment type="similarity">
    <text evidence="1">Belongs to the short-chain dehydrogenases/reductases (SDR) family.</text>
</comment>
<dbReference type="Proteomes" id="UP000662814">
    <property type="component" value="Chromosome"/>
</dbReference>
<accession>A0ABX6YFI1</accession>
<dbReference type="SUPFAM" id="SSF51735">
    <property type="entry name" value="NAD(P)-binding Rossmann-fold domains"/>
    <property type="match status" value="1"/>
</dbReference>
<sequence length="242" mass="25747">MEASPPLLWVTGAGSGMGRAIALAAAERGYKVALSGRRSDSLNDVARDISDRGGTGLVVTMDTSNHESVTRAHSTIENEWGTVTHVALSAGLNSVQRYWHNQSMQDFSSVVQTNLMGATLVVDTVLPSMRQIGHGTIVFISSVAGWRFAKDAGVAYSASKTALSSLSKTLNDELNRDGIRACHLCPGVVDTDFLSLRPNVPGKEERAAMLTPDDIAMAVQFVLDAPKHICLNELVITPVSAA</sequence>
<evidence type="ECO:0000313" key="3">
    <source>
        <dbReference type="EMBL" id="QPZ37539.1"/>
    </source>
</evidence>
<organism evidence="3 4">
    <name type="scientific">Paramicrobacterium chengjingii</name>
    <dbReference type="NCBI Taxonomy" id="2769067"/>
    <lineage>
        <taxon>Bacteria</taxon>
        <taxon>Bacillati</taxon>
        <taxon>Actinomycetota</taxon>
        <taxon>Actinomycetes</taxon>
        <taxon>Micrococcales</taxon>
        <taxon>Microbacteriaceae</taxon>
        <taxon>Paramicrobacterium</taxon>
    </lineage>
</organism>
<gene>
    <name evidence="3" type="ORF">HCR76_11940</name>
</gene>
<evidence type="ECO:0000313" key="4">
    <source>
        <dbReference type="Proteomes" id="UP000662814"/>
    </source>
</evidence>
<dbReference type="CDD" id="cd05233">
    <property type="entry name" value="SDR_c"/>
    <property type="match status" value="1"/>
</dbReference>
<dbReference type="Gene3D" id="3.40.50.720">
    <property type="entry name" value="NAD(P)-binding Rossmann-like Domain"/>
    <property type="match status" value="1"/>
</dbReference>
<dbReference type="RefSeq" id="WP_166990656.1">
    <property type="nucleotide sequence ID" value="NZ_CP061169.1"/>
</dbReference>
<proteinExistence type="inferred from homology"/>
<reference evidence="3 4" key="1">
    <citation type="submission" date="2020-12" db="EMBL/GenBank/DDBJ databases">
        <title>Microbacterium sp. HY060.</title>
        <authorList>
            <person name="Zhou J."/>
        </authorList>
    </citation>
    <scope>NUCLEOTIDE SEQUENCE [LARGE SCALE GENOMIC DNA]</scope>
    <source>
        <strain evidence="3 4">HY60</strain>
    </source>
</reference>
<dbReference type="InterPro" id="IPR036291">
    <property type="entry name" value="NAD(P)-bd_dom_sf"/>
</dbReference>
<keyword evidence="4" id="KW-1185">Reference proteome</keyword>
<dbReference type="PANTHER" id="PTHR43115">
    <property type="entry name" value="DEHYDROGENASE/REDUCTASE SDR FAMILY MEMBER 11"/>
    <property type="match status" value="1"/>
</dbReference>
<dbReference type="EMBL" id="CP061169">
    <property type="protein sequence ID" value="QPZ37539.1"/>
    <property type="molecule type" value="Genomic_DNA"/>
</dbReference>
<dbReference type="PANTHER" id="PTHR43115:SF4">
    <property type="entry name" value="DEHYDROGENASE_REDUCTASE SDR FAMILY MEMBER 11"/>
    <property type="match status" value="1"/>
</dbReference>